<comment type="caution">
    <text evidence="3">The sequence shown here is derived from an EMBL/GenBank/DDBJ whole genome shotgun (WGS) entry which is preliminary data.</text>
</comment>
<feature type="transmembrane region" description="Helical" evidence="1">
    <location>
        <begin position="317"/>
        <end position="341"/>
    </location>
</feature>
<feature type="transmembrane region" description="Helical" evidence="1">
    <location>
        <begin position="169"/>
        <end position="189"/>
    </location>
</feature>
<dbReference type="PANTHER" id="PTHR23028">
    <property type="entry name" value="ACETYLTRANSFERASE"/>
    <property type="match status" value="1"/>
</dbReference>
<dbReference type="EC" id="2.3.-.-" evidence="3"/>
<sequence>MKKVKVRFVLRLLIVLFYSVRDAGMPRKSNIADRKHSFRPNDDDSQRYEFVDALRLVAASSVLIQHIFEKSRYHILNSITNLSPGVFGVVLFFLVSGLVMPISVKGGLDIANFSIRRVFRIYPALIAAFILWAIVQVVARDPRSAFWHATLSDWLANLLLINDFFGRPAFLGVTWTLILEFAWYALFAFGWRKFGSRSGSVLTSTAALASAGSIILSLAVGHRMPMGRIGMIYAATIGFQSFRWLSREIRTSTFVRDVFVFLSIMAVGNAVAFGHFHHPTITFAQSFWPWLFAPALFLTILHPALRTTRIFENKGVARFGAISLSIYLLHPIAMAICLRIAPEFVNIVATLGLTIAMAWASFRWIEQPGIAFGRRVGARLQSRSAEEALALERSRVQ</sequence>
<feature type="transmembrane region" description="Helical" evidence="1">
    <location>
        <begin position="121"/>
        <end position="139"/>
    </location>
</feature>
<gene>
    <name evidence="3" type="ORF">Q4F19_17365</name>
</gene>
<name>A0ABT8YER4_9SPHN</name>
<dbReference type="GO" id="GO:0016746">
    <property type="term" value="F:acyltransferase activity"/>
    <property type="evidence" value="ECO:0007669"/>
    <property type="project" value="UniProtKB-KW"/>
</dbReference>
<keyword evidence="3" id="KW-0808">Transferase</keyword>
<organism evidence="3 4">
    <name type="scientific">Sphingomonas natans</name>
    <dbReference type="NCBI Taxonomy" id="3063330"/>
    <lineage>
        <taxon>Bacteria</taxon>
        <taxon>Pseudomonadati</taxon>
        <taxon>Pseudomonadota</taxon>
        <taxon>Alphaproteobacteria</taxon>
        <taxon>Sphingomonadales</taxon>
        <taxon>Sphingomonadaceae</taxon>
        <taxon>Sphingomonas</taxon>
    </lineage>
</organism>
<feature type="transmembrane region" description="Helical" evidence="1">
    <location>
        <begin position="288"/>
        <end position="305"/>
    </location>
</feature>
<keyword evidence="3" id="KW-0012">Acyltransferase</keyword>
<protein>
    <submittedName>
        <fullName evidence="3">Acyltransferase</fullName>
        <ecNumber evidence="3">2.3.-.-</ecNumber>
    </submittedName>
</protein>
<keyword evidence="1" id="KW-0812">Transmembrane</keyword>
<feature type="transmembrane region" description="Helical" evidence="1">
    <location>
        <begin position="201"/>
        <end position="220"/>
    </location>
</feature>
<keyword evidence="4" id="KW-1185">Reference proteome</keyword>
<feature type="transmembrane region" description="Helical" evidence="1">
    <location>
        <begin position="347"/>
        <end position="365"/>
    </location>
</feature>
<dbReference type="InterPro" id="IPR002656">
    <property type="entry name" value="Acyl_transf_3_dom"/>
</dbReference>
<reference evidence="3" key="1">
    <citation type="submission" date="2023-07" db="EMBL/GenBank/DDBJ databases">
        <authorList>
            <person name="Kim M."/>
        </authorList>
    </citation>
    <scope>NUCLEOTIDE SEQUENCE</scope>
    <source>
        <strain evidence="3">BIUV-7</strain>
    </source>
</reference>
<keyword evidence="1" id="KW-1133">Transmembrane helix</keyword>
<evidence type="ECO:0000259" key="2">
    <source>
        <dbReference type="Pfam" id="PF01757"/>
    </source>
</evidence>
<feature type="transmembrane region" description="Helical" evidence="1">
    <location>
        <begin position="226"/>
        <end position="246"/>
    </location>
</feature>
<feature type="transmembrane region" description="Helical" evidence="1">
    <location>
        <begin position="258"/>
        <end position="276"/>
    </location>
</feature>
<evidence type="ECO:0000313" key="3">
    <source>
        <dbReference type="EMBL" id="MDO6416159.1"/>
    </source>
</evidence>
<feature type="domain" description="Acyltransferase 3" evidence="2">
    <location>
        <begin position="49"/>
        <end position="361"/>
    </location>
</feature>
<dbReference type="Proteomes" id="UP001169764">
    <property type="component" value="Unassembled WGS sequence"/>
</dbReference>
<dbReference type="InterPro" id="IPR050879">
    <property type="entry name" value="Acyltransferase_3"/>
</dbReference>
<dbReference type="Pfam" id="PF01757">
    <property type="entry name" value="Acyl_transf_3"/>
    <property type="match status" value="1"/>
</dbReference>
<feature type="transmembrane region" description="Helical" evidence="1">
    <location>
        <begin position="82"/>
        <end position="100"/>
    </location>
</feature>
<evidence type="ECO:0000256" key="1">
    <source>
        <dbReference type="SAM" id="Phobius"/>
    </source>
</evidence>
<proteinExistence type="predicted"/>
<dbReference type="EMBL" id="JAUOTP010000009">
    <property type="protein sequence ID" value="MDO6416159.1"/>
    <property type="molecule type" value="Genomic_DNA"/>
</dbReference>
<keyword evidence="1" id="KW-0472">Membrane</keyword>
<evidence type="ECO:0000313" key="4">
    <source>
        <dbReference type="Proteomes" id="UP001169764"/>
    </source>
</evidence>
<accession>A0ABT8YER4</accession>
<dbReference type="RefSeq" id="WP_303545259.1">
    <property type="nucleotide sequence ID" value="NZ_JAUOTP010000009.1"/>
</dbReference>